<evidence type="ECO:0000256" key="1">
    <source>
        <dbReference type="SAM" id="MobiDB-lite"/>
    </source>
</evidence>
<sequence length="88" mass="9644">MADDVQHPEDREIPYHYRPARSRHRWVDVLLQGSFALGGPAQGVSPRLPERGPRTPEEAASGFGEWDRVTAADGATFLVPHETAPGKA</sequence>
<organism evidence="2 3">
    <name type="scientific">Kineococcus xinjiangensis</name>
    <dbReference type="NCBI Taxonomy" id="512762"/>
    <lineage>
        <taxon>Bacteria</taxon>
        <taxon>Bacillati</taxon>
        <taxon>Actinomycetota</taxon>
        <taxon>Actinomycetes</taxon>
        <taxon>Kineosporiales</taxon>
        <taxon>Kineosporiaceae</taxon>
        <taxon>Kineococcus</taxon>
    </lineage>
</organism>
<reference evidence="2 3" key="1">
    <citation type="submission" date="2018-02" db="EMBL/GenBank/DDBJ databases">
        <title>Genomic Encyclopedia of Archaeal and Bacterial Type Strains, Phase II (KMG-II): from individual species to whole genera.</title>
        <authorList>
            <person name="Goeker M."/>
        </authorList>
    </citation>
    <scope>NUCLEOTIDE SEQUENCE [LARGE SCALE GENOMIC DNA]</scope>
    <source>
        <strain evidence="2 3">DSM 22857</strain>
    </source>
</reference>
<evidence type="ECO:0000313" key="3">
    <source>
        <dbReference type="Proteomes" id="UP000239485"/>
    </source>
</evidence>
<feature type="compositionally biased region" description="Basic and acidic residues" evidence="1">
    <location>
        <begin position="48"/>
        <end position="57"/>
    </location>
</feature>
<protein>
    <submittedName>
        <fullName evidence="2">Uncharacterized protein</fullName>
    </submittedName>
</protein>
<feature type="region of interest" description="Disordered" evidence="1">
    <location>
        <begin position="38"/>
        <end position="61"/>
    </location>
</feature>
<dbReference type="RefSeq" id="WP_104433983.1">
    <property type="nucleotide sequence ID" value="NZ_PTJD01000011.1"/>
</dbReference>
<name>A0A2S6IG47_9ACTN</name>
<proteinExistence type="predicted"/>
<dbReference type="EMBL" id="PTJD01000011">
    <property type="protein sequence ID" value="PPK93130.1"/>
    <property type="molecule type" value="Genomic_DNA"/>
</dbReference>
<dbReference type="AlphaFoldDB" id="A0A2S6IG47"/>
<evidence type="ECO:0000313" key="2">
    <source>
        <dbReference type="EMBL" id="PPK93130.1"/>
    </source>
</evidence>
<gene>
    <name evidence="2" type="ORF">CLV92_11147</name>
</gene>
<dbReference type="Proteomes" id="UP000239485">
    <property type="component" value="Unassembled WGS sequence"/>
</dbReference>
<comment type="caution">
    <text evidence="2">The sequence shown here is derived from an EMBL/GenBank/DDBJ whole genome shotgun (WGS) entry which is preliminary data.</text>
</comment>
<accession>A0A2S6IG47</accession>
<dbReference type="OrthoDB" id="370725at2"/>
<keyword evidence="3" id="KW-1185">Reference proteome</keyword>